<organism evidence="2 3">
    <name type="scientific">Hypsibius exemplaris</name>
    <name type="common">Freshwater tardigrade</name>
    <dbReference type="NCBI Taxonomy" id="2072580"/>
    <lineage>
        <taxon>Eukaryota</taxon>
        <taxon>Metazoa</taxon>
        <taxon>Ecdysozoa</taxon>
        <taxon>Tardigrada</taxon>
        <taxon>Eutardigrada</taxon>
        <taxon>Parachela</taxon>
        <taxon>Hypsibioidea</taxon>
        <taxon>Hypsibiidae</taxon>
        <taxon>Hypsibius</taxon>
    </lineage>
</organism>
<evidence type="ECO:0000256" key="1">
    <source>
        <dbReference type="SAM" id="Coils"/>
    </source>
</evidence>
<keyword evidence="1" id="KW-0175">Coiled coil</keyword>
<evidence type="ECO:0000313" key="3">
    <source>
        <dbReference type="Proteomes" id="UP000192578"/>
    </source>
</evidence>
<feature type="coiled-coil region" evidence="1">
    <location>
        <begin position="75"/>
        <end position="137"/>
    </location>
</feature>
<keyword evidence="3" id="KW-1185">Reference proteome</keyword>
<name>A0A9X6NJX2_HYPEX</name>
<sequence length="140" mass="17363">MDNVWSYLIQRGRSLVPGNYRHRRTDVNYYDEDENEWETMEAAVKDVCGFRLRRYRLHVTQVAKDIIDEDYKPYFVRVSERLEEQRKQLKEQKKQIEQQKKELQQQKKELQQQQLWLLSQKQVLTKLRKQLEQHQQQQQQ</sequence>
<dbReference type="EMBL" id="MTYJ01000582">
    <property type="protein sequence ID" value="OWA55217.1"/>
    <property type="molecule type" value="Genomic_DNA"/>
</dbReference>
<gene>
    <name evidence="2" type="ORF">BV898_19605</name>
</gene>
<protein>
    <submittedName>
        <fullName evidence="2">Uncharacterized protein</fullName>
    </submittedName>
</protein>
<comment type="caution">
    <text evidence="2">The sequence shown here is derived from an EMBL/GenBank/DDBJ whole genome shotgun (WGS) entry which is preliminary data.</text>
</comment>
<proteinExistence type="predicted"/>
<evidence type="ECO:0000313" key="2">
    <source>
        <dbReference type="EMBL" id="OWA55217.1"/>
    </source>
</evidence>
<dbReference type="AlphaFoldDB" id="A0A9X6NJX2"/>
<accession>A0A9X6NJX2</accession>
<reference evidence="3" key="1">
    <citation type="submission" date="2017-01" db="EMBL/GenBank/DDBJ databases">
        <title>Comparative genomics of anhydrobiosis in the tardigrade Hypsibius dujardini.</title>
        <authorList>
            <person name="Yoshida Y."/>
            <person name="Koutsovoulos G."/>
            <person name="Laetsch D."/>
            <person name="Stevens L."/>
            <person name="Kumar S."/>
            <person name="Horikawa D."/>
            <person name="Ishino K."/>
            <person name="Komine S."/>
            <person name="Tomita M."/>
            <person name="Blaxter M."/>
            <person name="Arakawa K."/>
        </authorList>
    </citation>
    <scope>NUCLEOTIDE SEQUENCE [LARGE SCALE GENOMIC DNA]</scope>
    <source>
        <strain evidence="3">Z151</strain>
    </source>
</reference>
<dbReference type="Proteomes" id="UP000192578">
    <property type="component" value="Unassembled WGS sequence"/>
</dbReference>